<dbReference type="Proteomes" id="UP000503018">
    <property type="component" value="Chromosome"/>
</dbReference>
<evidence type="ECO:0000313" key="9">
    <source>
        <dbReference type="EMBL" id="QJQ33254.1"/>
    </source>
</evidence>
<dbReference type="Pfam" id="PF01435">
    <property type="entry name" value="Peptidase_M48"/>
    <property type="match status" value="1"/>
</dbReference>
<dbReference type="EMBL" id="CP053015">
    <property type="protein sequence ID" value="QJQ33254.1"/>
    <property type="molecule type" value="Genomic_DNA"/>
</dbReference>
<evidence type="ECO:0000256" key="3">
    <source>
        <dbReference type="ARBA" id="ARBA00022801"/>
    </source>
</evidence>
<keyword evidence="10" id="KW-1185">Reference proteome</keyword>
<dbReference type="GO" id="GO:0004222">
    <property type="term" value="F:metalloendopeptidase activity"/>
    <property type="evidence" value="ECO:0007669"/>
    <property type="project" value="InterPro"/>
</dbReference>
<sequence length="386" mass="42190">MAIVGEQVMSGGSVWAGRWSWLATAALFAAMLPGLAPATAQTTSPSQDPSSSPVPPPSAPADTAPARPQTAQDRLTTWRKQEDRVLAIGERISVAAANAGWCDPGQSLGWTLGEIGQYPKDLRQAVKNQWRLPEGAVLFVASVAPDGAAARAGITPGMAIVSLAGRSPMRNPYAMPSRHALEASERLIARRLENGPLQFETLANDGTRRSWELQSRPACPTRFELSDETEEQAYADGRVVQVTAGMGTYTDGNDEELAAVMAHELAHNILRHIARSQEAGTPNDYTRYLNRYSRVSRKMEEEADRLSVWILHIAGYTPSAPVTFWQRFGPNHDSAHPYGRLHDPWRTRVAALEDELRLMRAALAADPQARPALLELRHVVPIFGQP</sequence>
<dbReference type="InterPro" id="IPR051156">
    <property type="entry name" value="Mito/Outer_Membr_Metalloprot"/>
</dbReference>
<feature type="region of interest" description="Disordered" evidence="7">
    <location>
        <begin position="38"/>
        <end position="72"/>
    </location>
</feature>
<evidence type="ECO:0000259" key="8">
    <source>
        <dbReference type="Pfam" id="PF01435"/>
    </source>
</evidence>
<dbReference type="InterPro" id="IPR001915">
    <property type="entry name" value="Peptidase_M48"/>
</dbReference>
<keyword evidence="3 6" id="KW-0378">Hydrolase</keyword>
<keyword evidence="2" id="KW-0479">Metal-binding</keyword>
<keyword evidence="4 6" id="KW-0862">Zinc</keyword>
<dbReference type="RefSeq" id="WP_169947329.1">
    <property type="nucleotide sequence ID" value="NZ_CP053015.1"/>
</dbReference>
<dbReference type="KEGG" id="slan:GV829_13085"/>
<feature type="domain" description="Peptidase M48" evidence="8">
    <location>
        <begin position="222"/>
        <end position="278"/>
    </location>
</feature>
<reference evidence="9 10" key="1">
    <citation type="submission" date="2020-01" db="EMBL/GenBank/DDBJ databases">
        <title>Sphingomonas sp. strain CSW-10.</title>
        <authorList>
            <person name="Chen W.-M."/>
        </authorList>
    </citation>
    <scope>NUCLEOTIDE SEQUENCE [LARGE SCALE GENOMIC DNA]</scope>
    <source>
        <strain evidence="9 10">CSW-10</strain>
    </source>
</reference>
<accession>A0A6M4AVZ3</accession>
<comment type="similarity">
    <text evidence="6">Belongs to the peptidase M48 family.</text>
</comment>
<evidence type="ECO:0000256" key="1">
    <source>
        <dbReference type="ARBA" id="ARBA00022670"/>
    </source>
</evidence>
<feature type="compositionally biased region" description="Low complexity" evidence="7">
    <location>
        <begin position="39"/>
        <end position="51"/>
    </location>
</feature>
<dbReference type="PANTHER" id="PTHR22726">
    <property type="entry name" value="METALLOENDOPEPTIDASE OMA1"/>
    <property type="match status" value="1"/>
</dbReference>
<protein>
    <submittedName>
        <fullName evidence="9">M48 family metalloprotease</fullName>
    </submittedName>
</protein>
<keyword evidence="1 6" id="KW-0645">Protease</keyword>
<name>A0A6M4AVZ3_9SPHN</name>
<dbReference type="GO" id="GO:0046872">
    <property type="term" value="F:metal ion binding"/>
    <property type="evidence" value="ECO:0007669"/>
    <property type="project" value="UniProtKB-KW"/>
</dbReference>
<proteinExistence type="inferred from homology"/>
<evidence type="ECO:0000256" key="2">
    <source>
        <dbReference type="ARBA" id="ARBA00022723"/>
    </source>
</evidence>
<gene>
    <name evidence="9" type="ORF">GV829_13085</name>
</gene>
<keyword evidence="5 6" id="KW-0482">Metalloprotease</keyword>
<evidence type="ECO:0000256" key="5">
    <source>
        <dbReference type="ARBA" id="ARBA00023049"/>
    </source>
</evidence>
<comment type="cofactor">
    <cofactor evidence="6">
        <name>Zn(2+)</name>
        <dbReference type="ChEBI" id="CHEBI:29105"/>
    </cofactor>
    <text evidence="6">Binds 1 zinc ion per subunit.</text>
</comment>
<evidence type="ECO:0000256" key="4">
    <source>
        <dbReference type="ARBA" id="ARBA00022833"/>
    </source>
</evidence>
<dbReference type="GO" id="GO:0016020">
    <property type="term" value="C:membrane"/>
    <property type="evidence" value="ECO:0007669"/>
    <property type="project" value="TreeGrafter"/>
</dbReference>
<organism evidence="9 10">
    <name type="scientific">Sphingomonas lacunae</name>
    <dbReference type="NCBI Taxonomy" id="2698828"/>
    <lineage>
        <taxon>Bacteria</taxon>
        <taxon>Pseudomonadati</taxon>
        <taxon>Pseudomonadota</taxon>
        <taxon>Alphaproteobacteria</taxon>
        <taxon>Sphingomonadales</taxon>
        <taxon>Sphingomonadaceae</taxon>
        <taxon>Sphingomonas</taxon>
    </lineage>
</organism>
<evidence type="ECO:0000313" key="10">
    <source>
        <dbReference type="Proteomes" id="UP000503018"/>
    </source>
</evidence>
<dbReference type="AlphaFoldDB" id="A0A6M4AVZ3"/>
<dbReference type="GO" id="GO:0051603">
    <property type="term" value="P:proteolysis involved in protein catabolic process"/>
    <property type="evidence" value="ECO:0007669"/>
    <property type="project" value="TreeGrafter"/>
</dbReference>
<dbReference type="PANTHER" id="PTHR22726:SF1">
    <property type="entry name" value="METALLOENDOPEPTIDASE OMA1, MITOCHONDRIAL"/>
    <property type="match status" value="1"/>
</dbReference>
<dbReference type="Gene3D" id="2.30.42.10">
    <property type="match status" value="1"/>
</dbReference>
<dbReference type="InterPro" id="IPR036034">
    <property type="entry name" value="PDZ_sf"/>
</dbReference>
<evidence type="ECO:0000256" key="7">
    <source>
        <dbReference type="SAM" id="MobiDB-lite"/>
    </source>
</evidence>
<evidence type="ECO:0000256" key="6">
    <source>
        <dbReference type="RuleBase" id="RU003983"/>
    </source>
</evidence>
<dbReference type="SUPFAM" id="SSF50156">
    <property type="entry name" value="PDZ domain-like"/>
    <property type="match status" value="1"/>
</dbReference>